<feature type="transmembrane region" description="Helical" evidence="1">
    <location>
        <begin position="421"/>
        <end position="441"/>
    </location>
</feature>
<dbReference type="RefSeq" id="WP_208313680.1">
    <property type="nucleotide sequence ID" value="NZ_JAELYA010000003.1"/>
</dbReference>
<dbReference type="Proteomes" id="UP000669060">
    <property type="component" value="Unassembled WGS sequence"/>
</dbReference>
<accession>A0ABS3TQ02</accession>
<sequence length="530" mass="59652">MAEAPRSFQDWLDWGANLLARFGHEMLGSLHHLPAALVVASLVTIGHHKFHLLDAVDTYAFLGIGNLTAFLTTECNSRDAKKDKRCRPPQITVAGIDQLTYEKHYRERSPLDRCQLRHDLRAFYESPRPPRMMVIDLDLSPTPTEASYGNVPMQDKNDCDEQLYKLITDNQLSTRTVLMEPFALTDPNVGRDARRNAWAWRQRMQERANVVFADGRLPVSYGVVTKAPCVPHGLAVAAMRDISVITSGRCMEKPDGMFLIAPRHYLSSLHTVNVGDIRLLSERFKLTDGDKITIRHLAYETKVVFFGGTYGLDDVFLTPIGHLYGVEVHAAAFMSLLEPASDFSHLLAFLLEVAIGLLFGVVISWCWGKYYHLRFSNQERYRLSAPWVVLGLGFALCVLLVVVTMFSYLQLRDHNLWLSPIPIALGMLIESFFTGAVHGAVKEGLRERWDLAEKLEQAFDAGPKQFHAALQQARQDAHDDHPVPVRKPIHIDPLRPFREDWVAASLKLAGRLLFLTLVATALGITLSHVS</sequence>
<keyword evidence="1" id="KW-0472">Membrane</keyword>
<evidence type="ECO:0000256" key="1">
    <source>
        <dbReference type="SAM" id="Phobius"/>
    </source>
</evidence>
<proteinExistence type="predicted"/>
<dbReference type="EMBL" id="JAELYA010000003">
    <property type="protein sequence ID" value="MBO3275741.1"/>
    <property type="molecule type" value="Genomic_DNA"/>
</dbReference>
<comment type="caution">
    <text evidence="3">The sequence shown here is derived from an EMBL/GenBank/DDBJ whole genome shotgun (WGS) entry which is preliminary data.</text>
</comment>
<dbReference type="Pfam" id="PF05226">
    <property type="entry name" value="CHASE2"/>
    <property type="match status" value="1"/>
</dbReference>
<feature type="domain" description="CHASE2" evidence="2">
    <location>
        <begin position="74"/>
        <end position="360"/>
    </location>
</feature>
<keyword evidence="1" id="KW-1133">Transmembrane helix</keyword>
<keyword evidence="1" id="KW-0812">Transmembrane</keyword>
<feature type="transmembrane region" description="Helical" evidence="1">
    <location>
        <begin position="346"/>
        <end position="367"/>
    </location>
</feature>
<gene>
    <name evidence="3" type="ORF">JFY56_10940</name>
</gene>
<reference evidence="3 4" key="1">
    <citation type="submission" date="2020-12" db="EMBL/GenBank/DDBJ databases">
        <title>Pseudomonas schmalbachii sp. nov. isolated from millipede gut.</title>
        <authorList>
            <person name="Shelomi M."/>
        </authorList>
    </citation>
    <scope>NUCLEOTIDE SEQUENCE [LARGE SCALE GENOMIC DNA]</scope>
    <source>
        <strain evidence="3 4">Milli4</strain>
    </source>
</reference>
<evidence type="ECO:0000313" key="3">
    <source>
        <dbReference type="EMBL" id="MBO3275741.1"/>
    </source>
</evidence>
<feature type="transmembrane region" description="Helical" evidence="1">
    <location>
        <begin position="387"/>
        <end position="409"/>
    </location>
</feature>
<feature type="transmembrane region" description="Helical" evidence="1">
    <location>
        <begin position="508"/>
        <end position="529"/>
    </location>
</feature>
<evidence type="ECO:0000259" key="2">
    <source>
        <dbReference type="Pfam" id="PF05226"/>
    </source>
</evidence>
<protein>
    <submittedName>
        <fullName evidence="3">CHASE2 domain-containing protein</fullName>
    </submittedName>
</protein>
<evidence type="ECO:0000313" key="4">
    <source>
        <dbReference type="Proteomes" id="UP000669060"/>
    </source>
</evidence>
<name>A0ABS3TQ02_9PSED</name>
<dbReference type="InterPro" id="IPR007890">
    <property type="entry name" value="CHASE2"/>
</dbReference>
<keyword evidence="4" id="KW-1185">Reference proteome</keyword>
<organism evidence="3 4">
    <name type="scientific">Pseudomonas schmalbachii</name>
    <dbReference type="NCBI Taxonomy" id="2816993"/>
    <lineage>
        <taxon>Bacteria</taxon>
        <taxon>Pseudomonadati</taxon>
        <taxon>Pseudomonadota</taxon>
        <taxon>Gammaproteobacteria</taxon>
        <taxon>Pseudomonadales</taxon>
        <taxon>Pseudomonadaceae</taxon>
        <taxon>Pseudomonas</taxon>
    </lineage>
</organism>